<feature type="compositionally biased region" description="Polar residues" evidence="1">
    <location>
        <begin position="206"/>
        <end position="221"/>
    </location>
</feature>
<keyword evidence="2" id="KW-0472">Membrane</keyword>
<sequence>GVKLEDAVPCVYTASAVTDASEGQNASVTYTCACGARKEEAVQVSVEGMDEEVNLKTGESAALDTQIKVQSIPDSVTLQDTGTYETSDGSVVTVDENGTVSAIGAGTAYVTYTVKGNIVIDGISKVFTAAQKSVDVQVETAEEPGTDPSEPGNEPGTEPSEPGNEPGTEPSDPGKEPGMNPSDSNSDPDRNTGGSQIQKGDKVNTADKSLQSSDEASQKTVKTGDEGVHPVFWISLMAICVVAAVSAAARMRKRF</sequence>
<evidence type="ECO:0000313" key="5">
    <source>
        <dbReference type="Proteomes" id="UP000824116"/>
    </source>
</evidence>
<gene>
    <name evidence="4" type="ORF">H9723_04070</name>
</gene>
<protein>
    <submittedName>
        <fullName evidence="4">Ig-like domain-containing protein</fullName>
    </submittedName>
</protein>
<organism evidence="4 5">
    <name type="scientific">Candidatus Mediterraneibacter stercoravium</name>
    <dbReference type="NCBI Taxonomy" id="2838685"/>
    <lineage>
        <taxon>Bacteria</taxon>
        <taxon>Bacillati</taxon>
        <taxon>Bacillota</taxon>
        <taxon>Clostridia</taxon>
        <taxon>Lachnospirales</taxon>
        <taxon>Lachnospiraceae</taxon>
        <taxon>Mediterraneibacter</taxon>
    </lineage>
</organism>
<dbReference type="Gene3D" id="2.60.40.1080">
    <property type="match status" value="1"/>
</dbReference>
<dbReference type="EMBL" id="DXAY01000098">
    <property type="protein sequence ID" value="HIZ74405.1"/>
    <property type="molecule type" value="Genomic_DNA"/>
</dbReference>
<proteinExistence type="predicted"/>
<feature type="transmembrane region" description="Helical" evidence="2">
    <location>
        <begin position="231"/>
        <end position="249"/>
    </location>
</feature>
<evidence type="ECO:0000313" key="4">
    <source>
        <dbReference type="EMBL" id="HIZ74405.1"/>
    </source>
</evidence>
<reference evidence="4" key="2">
    <citation type="submission" date="2021-04" db="EMBL/GenBank/DDBJ databases">
        <authorList>
            <person name="Gilroy R."/>
        </authorList>
    </citation>
    <scope>NUCLEOTIDE SEQUENCE</scope>
    <source>
        <strain evidence="4">CHK196-3914</strain>
    </source>
</reference>
<feature type="region of interest" description="Disordered" evidence="1">
    <location>
        <begin position="137"/>
        <end position="223"/>
    </location>
</feature>
<evidence type="ECO:0000256" key="2">
    <source>
        <dbReference type="SAM" id="Phobius"/>
    </source>
</evidence>
<feature type="non-terminal residue" evidence="4">
    <location>
        <position position="1"/>
    </location>
</feature>
<name>A0A9D2K0E4_9FIRM</name>
<keyword evidence="2" id="KW-0812">Transmembrane</keyword>
<dbReference type="Pfam" id="PF02368">
    <property type="entry name" value="Big_2"/>
    <property type="match status" value="1"/>
</dbReference>
<evidence type="ECO:0000259" key="3">
    <source>
        <dbReference type="Pfam" id="PF02368"/>
    </source>
</evidence>
<keyword evidence="2" id="KW-1133">Transmembrane helix</keyword>
<feature type="domain" description="BIG2" evidence="3">
    <location>
        <begin position="65"/>
        <end position="115"/>
    </location>
</feature>
<evidence type="ECO:0000256" key="1">
    <source>
        <dbReference type="SAM" id="MobiDB-lite"/>
    </source>
</evidence>
<dbReference type="SUPFAM" id="SSF49373">
    <property type="entry name" value="Invasin/intimin cell-adhesion fragments"/>
    <property type="match status" value="1"/>
</dbReference>
<dbReference type="AlphaFoldDB" id="A0A9D2K0E4"/>
<dbReference type="Proteomes" id="UP000824116">
    <property type="component" value="Unassembled WGS sequence"/>
</dbReference>
<accession>A0A9D2K0E4</accession>
<dbReference type="InterPro" id="IPR003343">
    <property type="entry name" value="Big_2"/>
</dbReference>
<reference evidence="4" key="1">
    <citation type="journal article" date="2021" name="PeerJ">
        <title>Extensive microbial diversity within the chicken gut microbiome revealed by metagenomics and culture.</title>
        <authorList>
            <person name="Gilroy R."/>
            <person name="Ravi A."/>
            <person name="Getino M."/>
            <person name="Pursley I."/>
            <person name="Horton D.L."/>
            <person name="Alikhan N.F."/>
            <person name="Baker D."/>
            <person name="Gharbi K."/>
            <person name="Hall N."/>
            <person name="Watson M."/>
            <person name="Adriaenssens E.M."/>
            <person name="Foster-Nyarko E."/>
            <person name="Jarju S."/>
            <person name="Secka A."/>
            <person name="Antonio M."/>
            <person name="Oren A."/>
            <person name="Chaudhuri R.R."/>
            <person name="La Ragione R."/>
            <person name="Hildebrand F."/>
            <person name="Pallen M.J."/>
        </authorList>
    </citation>
    <scope>NUCLEOTIDE SEQUENCE</scope>
    <source>
        <strain evidence="4">CHK196-3914</strain>
    </source>
</reference>
<dbReference type="InterPro" id="IPR008964">
    <property type="entry name" value="Invasin/intimin_cell_adhesion"/>
</dbReference>
<comment type="caution">
    <text evidence="4">The sequence shown here is derived from an EMBL/GenBank/DDBJ whole genome shotgun (WGS) entry which is preliminary data.</text>
</comment>